<comment type="subcellular location">
    <subcellularLocation>
        <location evidence="1">Cell membrane</location>
        <topology evidence="1">Multi-pass membrane protein</topology>
    </subcellularLocation>
</comment>
<dbReference type="AlphaFoldDB" id="A0A1F5AEV5"/>
<dbReference type="GO" id="GO:0005886">
    <property type="term" value="C:plasma membrane"/>
    <property type="evidence" value="ECO:0007669"/>
    <property type="project" value="UniProtKB-SubCell"/>
</dbReference>
<evidence type="ECO:0000256" key="5">
    <source>
        <dbReference type="ARBA" id="ARBA00022989"/>
    </source>
</evidence>
<organism evidence="8 9">
    <name type="scientific">Candidatus Sediminicultor quintus</name>
    <dbReference type="NCBI Taxonomy" id="1797291"/>
    <lineage>
        <taxon>Bacteria</taxon>
        <taxon>Pseudomonadati</taxon>
        <taxon>Atribacterota</taxon>
        <taxon>Candidatus Phoenicimicrobiia</taxon>
        <taxon>Candidatus Pheonicimicrobiales</taxon>
        <taxon>Candidatus Phoenicimicrobiaceae</taxon>
        <taxon>Candidatus Sediminicultor</taxon>
    </lineage>
</organism>
<comment type="caution">
    <text evidence="8">The sequence shown here is derived from an EMBL/GenBank/DDBJ whole genome shotgun (WGS) entry which is preliminary data.</text>
</comment>
<reference evidence="8 9" key="1">
    <citation type="journal article" date="2016" name="Nat. Commun.">
        <title>Thousands of microbial genomes shed light on interconnected biogeochemical processes in an aquifer system.</title>
        <authorList>
            <person name="Anantharaman K."/>
            <person name="Brown C.T."/>
            <person name="Hug L.A."/>
            <person name="Sharon I."/>
            <person name="Castelle C.J."/>
            <person name="Probst A.J."/>
            <person name="Thomas B.C."/>
            <person name="Singh A."/>
            <person name="Wilkins M.J."/>
            <person name="Karaoz U."/>
            <person name="Brodie E.L."/>
            <person name="Williams K.H."/>
            <person name="Hubbard S.S."/>
            <person name="Banfield J.F."/>
        </authorList>
    </citation>
    <scope>NUCLEOTIDE SEQUENCE [LARGE SCALE GENOMIC DNA]</scope>
</reference>
<evidence type="ECO:0000313" key="8">
    <source>
        <dbReference type="EMBL" id="OGD17022.1"/>
    </source>
</evidence>
<keyword evidence="4 7" id="KW-0812">Transmembrane</keyword>
<keyword evidence="6 7" id="KW-0472">Membrane</keyword>
<evidence type="ECO:0000256" key="3">
    <source>
        <dbReference type="ARBA" id="ARBA00022475"/>
    </source>
</evidence>
<evidence type="ECO:0000256" key="7">
    <source>
        <dbReference type="SAM" id="Phobius"/>
    </source>
</evidence>
<dbReference type="EMBL" id="MEYH01000020">
    <property type="protein sequence ID" value="OGD17022.1"/>
    <property type="molecule type" value="Genomic_DNA"/>
</dbReference>
<dbReference type="Proteomes" id="UP000177701">
    <property type="component" value="Unassembled WGS sequence"/>
</dbReference>
<evidence type="ECO:0000256" key="2">
    <source>
        <dbReference type="ARBA" id="ARBA00006386"/>
    </source>
</evidence>
<dbReference type="Pfam" id="PF03773">
    <property type="entry name" value="ArsP_1"/>
    <property type="match status" value="1"/>
</dbReference>
<protein>
    <submittedName>
        <fullName evidence="8">Conserved protein, permease-related protein</fullName>
    </submittedName>
</protein>
<name>A0A1F5AEV5_9BACT</name>
<dbReference type="STRING" id="1797291.A2V47_04075"/>
<keyword evidence="5 7" id="KW-1133">Transmembrane helix</keyword>
<feature type="transmembrane region" description="Helical" evidence="7">
    <location>
        <begin position="75"/>
        <end position="98"/>
    </location>
</feature>
<evidence type="ECO:0000256" key="6">
    <source>
        <dbReference type="ARBA" id="ARBA00023136"/>
    </source>
</evidence>
<proteinExistence type="inferred from homology"/>
<feature type="transmembrane region" description="Helical" evidence="7">
    <location>
        <begin position="36"/>
        <end position="55"/>
    </location>
</feature>
<accession>A0A1F5AEV5</accession>
<evidence type="ECO:0000256" key="1">
    <source>
        <dbReference type="ARBA" id="ARBA00004651"/>
    </source>
</evidence>
<evidence type="ECO:0000256" key="4">
    <source>
        <dbReference type="ARBA" id="ARBA00022692"/>
    </source>
</evidence>
<comment type="similarity">
    <text evidence="2">Belongs to the UPF0718 family.</text>
</comment>
<feature type="transmembrane region" description="Helical" evidence="7">
    <location>
        <begin position="105"/>
        <end position="124"/>
    </location>
</feature>
<sequence>MYYTYAITGLILLISFIINKEKTIKAIKIATVKFKKIFPTFITMLIFISIILFLFPDEVILNYMGNNSKFISVLLASFLGSITLMPGFVAFPLCGILLTKGVPYMVLSAFTTTLMMVGIITFPIEKEYFGVKVTIIRNIISFFIALIVAVITGIFFGEIF</sequence>
<gene>
    <name evidence="8" type="ORF">A2V47_04075</name>
</gene>
<dbReference type="InterPro" id="IPR005524">
    <property type="entry name" value="DUF318"/>
</dbReference>
<feature type="transmembrane region" description="Helical" evidence="7">
    <location>
        <begin position="136"/>
        <end position="156"/>
    </location>
</feature>
<feature type="transmembrane region" description="Helical" evidence="7">
    <location>
        <begin position="6"/>
        <end position="24"/>
    </location>
</feature>
<keyword evidence="3" id="KW-1003">Cell membrane</keyword>
<evidence type="ECO:0000313" key="9">
    <source>
        <dbReference type="Proteomes" id="UP000177701"/>
    </source>
</evidence>